<dbReference type="EMBL" id="JADGKB010000039">
    <property type="protein sequence ID" value="KAJ3257378.1"/>
    <property type="molecule type" value="Genomic_DNA"/>
</dbReference>
<comment type="similarity">
    <text evidence="1">Belongs to the histidine acid phosphatase family.</text>
</comment>
<comment type="caution">
    <text evidence="3">The sequence shown here is derived from an EMBL/GenBank/DDBJ whole genome shotgun (WGS) entry which is preliminary data.</text>
</comment>
<dbReference type="PROSITE" id="PS00778">
    <property type="entry name" value="HIS_ACID_PHOSPHAT_2"/>
    <property type="match status" value="1"/>
</dbReference>
<dbReference type="AlphaFoldDB" id="A0AAD5Y3Y5"/>
<dbReference type="PANTHER" id="PTHR11567:SF110">
    <property type="entry name" value="2-PHOSPHOXYLOSE PHOSPHATASE 1"/>
    <property type="match status" value="1"/>
</dbReference>
<keyword evidence="4" id="KW-1185">Reference proteome</keyword>
<organism evidence="3 4">
    <name type="scientific">Boothiomyces macroporosus</name>
    <dbReference type="NCBI Taxonomy" id="261099"/>
    <lineage>
        <taxon>Eukaryota</taxon>
        <taxon>Fungi</taxon>
        <taxon>Fungi incertae sedis</taxon>
        <taxon>Chytridiomycota</taxon>
        <taxon>Chytridiomycota incertae sedis</taxon>
        <taxon>Chytridiomycetes</taxon>
        <taxon>Rhizophydiales</taxon>
        <taxon>Terramycetaceae</taxon>
        <taxon>Boothiomyces</taxon>
    </lineage>
</organism>
<proteinExistence type="inferred from homology"/>
<dbReference type="GO" id="GO:0016791">
    <property type="term" value="F:phosphatase activity"/>
    <property type="evidence" value="ECO:0007669"/>
    <property type="project" value="TreeGrafter"/>
</dbReference>
<dbReference type="InterPro" id="IPR050645">
    <property type="entry name" value="Histidine_acid_phosphatase"/>
</dbReference>
<dbReference type="InterPro" id="IPR033379">
    <property type="entry name" value="Acid_Pase_AS"/>
</dbReference>
<name>A0AAD5Y3Y5_9FUNG</name>
<sequence>MPSIKSMVIDLNLDQNHDMDFEFGPNGKDELQKQLEKLTDAGKYGMQDVGKWLREHYVGKLLSPVWNTASSEIVLRSTNYLRTVESLQYLLHGLYPKKDTIGNPKVLVKDTEHETMYPHDACSSMVYDTKLLRDIFAKKHHQRLTSVLNPLSFWHTMHGKKSNENQVYRLYDVFSCMIGNGVQLPEGVTEDDHGKLEGLTIDLWARLYEKDDDFTKRAIGRFIPELFQPMQDMRNKVPNTPRMAIFSGHDSTIIPLLISFRAFDGDYPYPGFGSSLSFEYFEEKMHYPTSKPKGYVQMKYNGEPVTIPACKAPKDHYRNDLSLCTFDAFMQQAKKMSLTEEQYQKMCHSNQKVVPDWD</sequence>
<dbReference type="SUPFAM" id="SSF53254">
    <property type="entry name" value="Phosphoglycerate mutase-like"/>
    <property type="match status" value="1"/>
</dbReference>
<reference evidence="3" key="1">
    <citation type="submission" date="2020-05" db="EMBL/GenBank/DDBJ databases">
        <title>Phylogenomic resolution of chytrid fungi.</title>
        <authorList>
            <person name="Stajich J.E."/>
            <person name="Amses K."/>
            <person name="Simmons R."/>
            <person name="Seto K."/>
            <person name="Myers J."/>
            <person name="Bonds A."/>
            <person name="Quandt C.A."/>
            <person name="Barry K."/>
            <person name="Liu P."/>
            <person name="Grigoriev I."/>
            <person name="Longcore J.E."/>
            <person name="James T.Y."/>
        </authorList>
    </citation>
    <scope>NUCLEOTIDE SEQUENCE</scope>
    <source>
        <strain evidence="3">PLAUS21</strain>
    </source>
</reference>
<dbReference type="InterPro" id="IPR000560">
    <property type="entry name" value="His_Pase_clade-2"/>
</dbReference>
<dbReference type="Proteomes" id="UP001210925">
    <property type="component" value="Unassembled WGS sequence"/>
</dbReference>
<dbReference type="Gene3D" id="3.40.50.1240">
    <property type="entry name" value="Phosphoglycerate mutase-like"/>
    <property type="match status" value="1"/>
</dbReference>
<evidence type="ECO:0000256" key="2">
    <source>
        <dbReference type="ARBA" id="ARBA00022801"/>
    </source>
</evidence>
<dbReference type="PANTHER" id="PTHR11567">
    <property type="entry name" value="ACID PHOSPHATASE-RELATED"/>
    <property type="match status" value="1"/>
</dbReference>
<evidence type="ECO:0000313" key="3">
    <source>
        <dbReference type="EMBL" id="KAJ3257378.1"/>
    </source>
</evidence>
<gene>
    <name evidence="3" type="ORF">HK103_004598</name>
</gene>
<evidence type="ECO:0000313" key="4">
    <source>
        <dbReference type="Proteomes" id="UP001210925"/>
    </source>
</evidence>
<evidence type="ECO:0008006" key="5">
    <source>
        <dbReference type="Google" id="ProtNLM"/>
    </source>
</evidence>
<accession>A0AAD5Y3Y5</accession>
<dbReference type="CDD" id="cd07061">
    <property type="entry name" value="HP_HAP_like"/>
    <property type="match status" value="1"/>
</dbReference>
<evidence type="ECO:0000256" key="1">
    <source>
        <dbReference type="ARBA" id="ARBA00005375"/>
    </source>
</evidence>
<dbReference type="Pfam" id="PF00328">
    <property type="entry name" value="His_Phos_2"/>
    <property type="match status" value="1"/>
</dbReference>
<keyword evidence="2" id="KW-0378">Hydrolase</keyword>
<protein>
    <recommendedName>
        <fullName evidence="5">Acid phosphatase</fullName>
    </recommendedName>
</protein>
<dbReference type="InterPro" id="IPR029033">
    <property type="entry name" value="His_PPase_superfam"/>
</dbReference>